<dbReference type="AlphaFoldDB" id="A0A6A8LSL3"/>
<dbReference type="EC" id="2.3.2.3" evidence="6"/>
<comment type="catalytic activity">
    <reaction evidence="6">
        <text>L-lysyl-tRNA(Lys) + a 1,2-diacyl-sn-glycero-3-phospho-(1'-sn-glycerol) = a 1,2-diacyl-sn-glycero-3-phospho-1'-(3'-O-L-lysyl)-sn-glycerol + tRNA(Lys)</text>
        <dbReference type="Rhea" id="RHEA:10668"/>
        <dbReference type="Rhea" id="RHEA-COMP:9696"/>
        <dbReference type="Rhea" id="RHEA-COMP:9697"/>
        <dbReference type="ChEBI" id="CHEBI:64716"/>
        <dbReference type="ChEBI" id="CHEBI:75792"/>
        <dbReference type="ChEBI" id="CHEBI:78442"/>
        <dbReference type="ChEBI" id="CHEBI:78529"/>
        <dbReference type="EC" id="2.3.2.3"/>
    </reaction>
</comment>
<evidence type="ECO:0000256" key="5">
    <source>
        <dbReference type="ARBA" id="ARBA00023136"/>
    </source>
</evidence>
<accession>A0A6A8LSL3</accession>
<feature type="transmembrane region" description="Helical" evidence="6">
    <location>
        <begin position="35"/>
        <end position="54"/>
    </location>
</feature>
<comment type="function">
    <text evidence="6">Catalyzes the transfer of a lysyl group from L-lysyl-tRNA(Lys) to membrane-bound phosphatidylglycerol (PG), which produces lysylphosphatidylglycerol (LPG), a major component of the bacterial membrane with a positive net charge. LPG synthesis contributes to bacterial virulence as it is involved in the resistance mechanism against cationic antimicrobial peptides (CAMP) produces by the host's immune system (defensins, cathelicidins) and by the competing microorganisms.</text>
</comment>
<organism evidence="7 8">
    <name type="scientific">Ligilactobacillus salivarius</name>
    <dbReference type="NCBI Taxonomy" id="1624"/>
    <lineage>
        <taxon>Bacteria</taxon>
        <taxon>Bacillati</taxon>
        <taxon>Bacillota</taxon>
        <taxon>Bacilli</taxon>
        <taxon>Lactobacillales</taxon>
        <taxon>Lactobacillaceae</taxon>
        <taxon>Ligilactobacillus</taxon>
    </lineage>
</organism>
<evidence type="ECO:0000256" key="6">
    <source>
        <dbReference type="RuleBase" id="RU363042"/>
    </source>
</evidence>
<comment type="caution">
    <text evidence="6">Lacks conserved residue(s) required for the propagation of feature annotation.</text>
</comment>
<comment type="subcellular location">
    <subcellularLocation>
        <location evidence="1 6">Cell membrane</location>
        <topology evidence="1 6">Multi-pass membrane protein</topology>
    </subcellularLocation>
</comment>
<keyword evidence="6" id="KW-0443">Lipid metabolism</keyword>
<keyword evidence="6" id="KW-0046">Antibiotic resistance</keyword>
<keyword evidence="3 6" id="KW-0812">Transmembrane</keyword>
<dbReference type="GO" id="GO:0046677">
    <property type="term" value="P:response to antibiotic"/>
    <property type="evidence" value="ECO:0007669"/>
    <property type="project" value="UniProtKB-KW"/>
</dbReference>
<evidence type="ECO:0000256" key="4">
    <source>
        <dbReference type="ARBA" id="ARBA00022989"/>
    </source>
</evidence>
<reference evidence="7 8" key="1">
    <citation type="submission" date="2019-11" db="EMBL/GenBank/DDBJ databases">
        <title>Draft Genome Sequence of Plant Growth-Promoting Rhizosphere-Associated Bacteria.</title>
        <authorList>
            <person name="Vasilyev I.Y."/>
            <person name="Radchenko V."/>
            <person name="Ilnitskaya E.V."/>
        </authorList>
    </citation>
    <scope>NUCLEOTIDE SEQUENCE [LARGE SCALE GENOMIC DNA]</scope>
    <source>
        <strain evidence="7 8">VRA_1sq_f</strain>
    </source>
</reference>
<keyword evidence="4 6" id="KW-1133">Transmembrane helix</keyword>
<dbReference type="GO" id="GO:0005886">
    <property type="term" value="C:plasma membrane"/>
    <property type="evidence" value="ECO:0007669"/>
    <property type="project" value="UniProtKB-SubCell"/>
</dbReference>
<dbReference type="GO" id="GO:0006629">
    <property type="term" value="P:lipid metabolic process"/>
    <property type="evidence" value="ECO:0007669"/>
    <property type="project" value="UniProtKB-KW"/>
</dbReference>
<feature type="transmembrane region" description="Helical" evidence="6">
    <location>
        <begin position="84"/>
        <end position="104"/>
    </location>
</feature>
<feature type="non-terminal residue" evidence="7">
    <location>
        <position position="1"/>
    </location>
</feature>
<dbReference type="Proteomes" id="UP000437575">
    <property type="component" value="Unassembled WGS sequence"/>
</dbReference>
<sequence length="113" mass="12428">KLLLKISAITFVQLAVYYIIPYFILLSLGVTHVNVIMVISMHVLIVMVASLFPIPGGAGGAEYSFSVIFSSFIGTGSKLVLAMLLWRIVTYYFGMLSGLIAMLIQPKRIVTKK</sequence>
<dbReference type="Pfam" id="PF03706">
    <property type="entry name" value="LPG_synthase_TM"/>
    <property type="match status" value="1"/>
</dbReference>
<gene>
    <name evidence="6" type="primary">mprF</name>
    <name evidence="7" type="ORF">GKC34_10615</name>
</gene>
<evidence type="ECO:0000256" key="1">
    <source>
        <dbReference type="ARBA" id="ARBA00004651"/>
    </source>
</evidence>
<proteinExistence type="inferred from homology"/>
<evidence type="ECO:0000313" key="7">
    <source>
        <dbReference type="EMBL" id="MSE06213.1"/>
    </source>
</evidence>
<name>A0A6A8LSL3_9LACO</name>
<protein>
    <recommendedName>
        <fullName evidence="6">Phosphatidylglycerol lysyltransferase</fullName>
        <ecNumber evidence="6">2.3.2.3</ecNumber>
    </recommendedName>
    <alternativeName>
        <fullName evidence="6">Lysylphosphatidylglycerol synthase</fullName>
    </alternativeName>
</protein>
<comment type="caution">
    <text evidence="7">The sequence shown here is derived from an EMBL/GenBank/DDBJ whole genome shotgun (WGS) entry which is preliminary data.</text>
</comment>
<dbReference type="PANTHER" id="PTHR37693:SF1">
    <property type="entry name" value="INTEGRAL MEMBRANE PROTEIN"/>
    <property type="match status" value="1"/>
</dbReference>
<dbReference type="PANTHER" id="PTHR37693">
    <property type="entry name" value="PHOSPHATIDYLGLYCEROL LYSYLTRANSFERASE"/>
    <property type="match status" value="1"/>
</dbReference>
<feature type="transmembrane region" description="Helical" evidence="6">
    <location>
        <begin position="6"/>
        <end position="28"/>
    </location>
</feature>
<comment type="similarity">
    <text evidence="6">Belongs to the LPG synthase family.</text>
</comment>
<dbReference type="NCBIfam" id="TIGR00374">
    <property type="entry name" value="flippase-like domain"/>
    <property type="match status" value="1"/>
</dbReference>
<dbReference type="EMBL" id="WKKZ01000700">
    <property type="protein sequence ID" value="MSE06213.1"/>
    <property type="molecule type" value="Genomic_DNA"/>
</dbReference>
<evidence type="ECO:0000256" key="3">
    <source>
        <dbReference type="ARBA" id="ARBA00022692"/>
    </source>
</evidence>
<keyword evidence="2" id="KW-1003">Cell membrane</keyword>
<keyword evidence="5 6" id="KW-0472">Membrane</keyword>
<evidence type="ECO:0000313" key="8">
    <source>
        <dbReference type="Proteomes" id="UP000437575"/>
    </source>
</evidence>
<keyword evidence="6" id="KW-0808">Transferase</keyword>
<dbReference type="InterPro" id="IPR022791">
    <property type="entry name" value="L-PG_synthase/AglD"/>
</dbReference>
<dbReference type="GO" id="GO:0050071">
    <property type="term" value="F:phosphatidylglycerol lysyltransferase activity"/>
    <property type="evidence" value="ECO:0007669"/>
    <property type="project" value="UniProtKB-EC"/>
</dbReference>
<evidence type="ECO:0000256" key="2">
    <source>
        <dbReference type="ARBA" id="ARBA00022475"/>
    </source>
</evidence>